<dbReference type="GO" id="GO:0032259">
    <property type="term" value="P:methylation"/>
    <property type="evidence" value="ECO:0007669"/>
    <property type="project" value="UniProtKB-KW"/>
</dbReference>
<keyword evidence="5" id="KW-0963">Cytoplasm</keyword>
<dbReference type="CDD" id="cd02440">
    <property type="entry name" value="AdoMet_MTases"/>
    <property type="match status" value="1"/>
</dbReference>
<organism evidence="13 14">
    <name type="scientific">Streptantibioticus parmotrematis</name>
    <dbReference type="NCBI Taxonomy" id="2873249"/>
    <lineage>
        <taxon>Bacteria</taxon>
        <taxon>Bacillati</taxon>
        <taxon>Actinomycetota</taxon>
        <taxon>Actinomycetes</taxon>
        <taxon>Kitasatosporales</taxon>
        <taxon>Streptomycetaceae</taxon>
        <taxon>Streptantibioticus</taxon>
    </lineage>
</organism>
<keyword evidence="14" id="KW-1185">Reference proteome</keyword>
<gene>
    <name evidence="13" type="ORF">K7472_17595</name>
</gene>
<dbReference type="EC" id="2.1.1.77" evidence="3"/>
<keyword evidence="6 13" id="KW-0489">Methyltransferase</keyword>
<evidence type="ECO:0000256" key="2">
    <source>
        <dbReference type="ARBA" id="ARBA00005369"/>
    </source>
</evidence>
<proteinExistence type="inferred from homology"/>
<evidence type="ECO:0000256" key="4">
    <source>
        <dbReference type="ARBA" id="ARBA00013346"/>
    </source>
</evidence>
<dbReference type="Pfam" id="PF01135">
    <property type="entry name" value="PCMT"/>
    <property type="match status" value="1"/>
</dbReference>
<dbReference type="PANTHER" id="PTHR11579:SF0">
    <property type="entry name" value="PROTEIN-L-ISOASPARTATE(D-ASPARTATE) O-METHYLTRANSFERASE"/>
    <property type="match status" value="1"/>
</dbReference>
<evidence type="ECO:0000256" key="10">
    <source>
        <dbReference type="ARBA" id="ARBA00031323"/>
    </source>
</evidence>
<evidence type="ECO:0000313" key="14">
    <source>
        <dbReference type="Proteomes" id="UP001198565"/>
    </source>
</evidence>
<dbReference type="Proteomes" id="UP001198565">
    <property type="component" value="Unassembled WGS sequence"/>
</dbReference>
<dbReference type="PANTHER" id="PTHR11579">
    <property type="entry name" value="PROTEIN-L-ISOASPARTATE O-METHYLTRANSFERASE"/>
    <property type="match status" value="1"/>
</dbReference>
<feature type="compositionally biased region" description="Basic and acidic residues" evidence="12">
    <location>
        <begin position="1"/>
        <end position="21"/>
    </location>
</feature>
<sequence>MGTGKERPTRRELGRSLRDKGALTPDWEAAFETVDRADFLPTVMWPHRMADGTSVRVDKTTDPDAWYEHADSDEPITTQWDDGRHDDQPGTVPTSSCSAPSVVFRMLDDLDLADGMRVLEIGTGTGWNAALLAHRVGVANVVTVEIDPRVAETARGALDRNGLRVGVREGDGCAGRPGAAPFDRLIATFGVRDFPRAWVRQVRPGGVIVAPWGTHFTHRDVVVELRVDGDGRAASGRFLRLVEFMKDRGRRVTRPGHEEYLPDGWPGGADASETRLPADAFERFGSFEFAAGLRVPGCELMTAVRDGARNVWLYSLTDRSWAAALYEPGQAVTKAYQAGGRRLWDEVETAYAWWRAQGSPDIDRFGLTVTAGGALAWLDGPGAHWSL</sequence>
<protein>
    <recommendedName>
        <fullName evidence="4">Protein-L-isoaspartate O-methyltransferase</fullName>
        <ecNumber evidence="3">2.1.1.77</ecNumber>
    </recommendedName>
    <alternativeName>
        <fullName evidence="11">L-isoaspartyl protein carboxyl methyltransferase</fullName>
    </alternativeName>
    <alternativeName>
        <fullName evidence="9">Protein L-isoaspartyl methyltransferase</fullName>
    </alternativeName>
    <alternativeName>
        <fullName evidence="10">Protein-beta-aspartate methyltransferase</fullName>
    </alternativeName>
</protein>
<evidence type="ECO:0000256" key="8">
    <source>
        <dbReference type="ARBA" id="ARBA00022691"/>
    </source>
</evidence>
<feature type="region of interest" description="Disordered" evidence="12">
    <location>
        <begin position="65"/>
        <end position="97"/>
    </location>
</feature>
<keyword evidence="8" id="KW-0949">S-adenosyl-L-methionine</keyword>
<accession>A0ABS7QVC3</accession>
<keyword evidence="7" id="KW-0808">Transferase</keyword>
<evidence type="ECO:0000256" key="9">
    <source>
        <dbReference type="ARBA" id="ARBA00030757"/>
    </source>
</evidence>
<comment type="caution">
    <text evidence="13">The sequence shown here is derived from an EMBL/GenBank/DDBJ whole genome shotgun (WGS) entry which is preliminary data.</text>
</comment>
<feature type="region of interest" description="Disordered" evidence="12">
    <location>
        <begin position="1"/>
        <end position="22"/>
    </location>
</feature>
<comment type="subcellular location">
    <subcellularLocation>
        <location evidence="1">Cytoplasm</location>
    </subcellularLocation>
</comment>
<dbReference type="InterPro" id="IPR029063">
    <property type="entry name" value="SAM-dependent_MTases_sf"/>
</dbReference>
<dbReference type="GO" id="GO:0008168">
    <property type="term" value="F:methyltransferase activity"/>
    <property type="evidence" value="ECO:0007669"/>
    <property type="project" value="UniProtKB-KW"/>
</dbReference>
<evidence type="ECO:0000256" key="11">
    <source>
        <dbReference type="ARBA" id="ARBA00031350"/>
    </source>
</evidence>
<dbReference type="EMBL" id="JAINVZ010000011">
    <property type="protein sequence ID" value="MBY8886666.1"/>
    <property type="molecule type" value="Genomic_DNA"/>
</dbReference>
<evidence type="ECO:0000313" key="13">
    <source>
        <dbReference type="EMBL" id="MBY8886666.1"/>
    </source>
</evidence>
<evidence type="ECO:0000256" key="6">
    <source>
        <dbReference type="ARBA" id="ARBA00022603"/>
    </source>
</evidence>
<dbReference type="Gene3D" id="3.40.50.150">
    <property type="entry name" value="Vaccinia Virus protein VP39"/>
    <property type="match status" value="1"/>
</dbReference>
<evidence type="ECO:0000256" key="5">
    <source>
        <dbReference type="ARBA" id="ARBA00022490"/>
    </source>
</evidence>
<reference evidence="13 14" key="1">
    <citation type="submission" date="2021-08" db="EMBL/GenBank/DDBJ databases">
        <title>Streptomyces sp. PTM05 isolated from lichen.</title>
        <authorList>
            <person name="Somphong A."/>
            <person name="Phongsopitanun W."/>
            <person name="Tanasupawat S."/>
        </authorList>
    </citation>
    <scope>NUCLEOTIDE SEQUENCE [LARGE SCALE GENOMIC DNA]</scope>
    <source>
        <strain evidence="13 14">Ptm05</strain>
    </source>
</reference>
<evidence type="ECO:0000256" key="1">
    <source>
        <dbReference type="ARBA" id="ARBA00004496"/>
    </source>
</evidence>
<comment type="similarity">
    <text evidence="2">Belongs to the methyltransferase superfamily. L-isoaspartyl/D-aspartyl protein methyltransferase family.</text>
</comment>
<name>A0ABS7QVC3_9ACTN</name>
<dbReference type="InterPro" id="IPR000682">
    <property type="entry name" value="PCMT"/>
</dbReference>
<evidence type="ECO:0000256" key="7">
    <source>
        <dbReference type="ARBA" id="ARBA00022679"/>
    </source>
</evidence>
<evidence type="ECO:0000256" key="12">
    <source>
        <dbReference type="SAM" id="MobiDB-lite"/>
    </source>
</evidence>
<dbReference type="SUPFAM" id="SSF53335">
    <property type="entry name" value="S-adenosyl-L-methionine-dependent methyltransferases"/>
    <property type="match status" value="1"/>
</dbReference>
<evidence type="ECO:0000256" key="3">
    <source>
        <dbReference type="ARBA" id="ARBA00011890"/>
    </source>
</evidence>